<keyword evidence="6" id="KW-1185">Reference proteome</keyword>
<dbReference type="InterPro" id="IPR000172">
    <property type="entry name" value="GMC_OxRdtase_N"/>
</dbReference>
<dbReference type="EMBL" id="JAOTPV010000005">
    <property type="protein sequence ID" value="KAJ4481989.1"/>
    <property type="molecule type" value="Genomic_DNA"/>
</dbReference>
<organism evidence="5 6">
    <name type="scientific">Lentinula aciculospora</name>
    <dbReference type="NCBI Taxonomy" id="153920"/>
    <lineage>
        <taxon>Eukaryota</taxon>
        <taxon>Fungi</taxon>
        <taxon>Dikarya</taxon>
        <taxon>Basidiomycota</taxon>
        <taxon>Agaricomycotina</taxon>
        <taxon>Agaricomycetes</taxon>
        <taxon>Agaricomycetidae</taxon>
        <taxon>Agaricales</taxon>
        <taxon>Marasmiineae</taxon>
        <taxon>Omphalotaceae</taxon>
        <taxon>Lentinula</taxon>
    </lineage>
</organism>
<feature type="binding site" evidence="3">
    <location>
        <position position="261"/>
    </location>
    <ligand>
        <name>FAD</name>
        <dbReference type="ChEBI" id="CHEBI:57692"/>
    </ligand>
</feature>
<protein>
    <recommendedName>
        <fullName evidence="4">Glucose-methanol-choline oxidoreductase N-terminal domain-containing protein</fullName>
    </recommendedName>
</protein>
<comment type="caution">
    <text evidence="5">The sequence shown here is derived from an EMBL/GenBank/DDBJ whole genome shotgun (WGS) entry which is preliminary data.</text>
</comment>
<dbReference type="PANTHER" id="PTHR11552">
    <property type="entry name" value="GLUCOSE-METHANOL-CHOLINE GMC OXIDOREDUCTASE"/>
    <property type="match status" value="1"/>
</dbReference>
<dbReference type="PROSITE" id="PS51257">
    <property type="entry name" value="PROKAR_LIPOPROTEIN"/>
    <property type="match status" value="1"/>
</dbReference>
<evidence type="ECO:0000256" key="3">
    <source>
        <dbReference type="PIRSR" id="PIRSR000137-2"/>
    </source>
</evidence>
<reference evidence="5" key="1">
    <citation type="submission" date="2022-08" db="EMBL/GenBank/DDBJ databases">
        <title>A Global Phylogenomic Analysis of the Shiitake Genus Lentinula.</title>
        <authorList>
            <consortium name="DOE Joint Genome Institute"/>
            <person name="Sierra-Patev S."/>
            <person name="Min B."/>
            <person name="Naranjo-Ortiz M."/>
            <person name="Looney B."/>
            <person name="Konkel Z."/>
            <person name="Slot J.C."/>
            <person name="Sakamoto Y."/>
            <person name="Steenwyk J.L."/>
            <person name="Rokas A."/>
            <person name="Carro J."/>
            <person name="Camarero S."/>
            <person name="Ferreira P."/>
            <person name="Molpeceres G."/>
            <person name="Ruiz-Duenas F.J."/>
            <person name="Serrano A."/>
            <person name="Henrissat B."/>
            <person name="Drula E."/>
            <person name="Hughes K.W."/>
            <person name="Mata J.L."/>
            <person name="Ishikawa N.K."/>
            <person name="Vargas-Isla R."/>
            <person name="Ushijima S."/>
            <person name="Smith C.A."/>
            <person name="Ahrendt S."/>
            <person name="Andreopoulos W."/>
            <person name="He G."/>
            <person name="Labutti K."/>
            <person name="Lipzen A."/>
            <person name="Ng V."/>
            <person name="Riley R."/>
            <person name="Sandor L."/>
            <person name="Barry K."/>
            <person name="Martinez A.T."/>
            <person name="Xiao Y."/>
            <person name="Gibbons J.G."/>
            <person name="Terashima K."/>
            <person name="Grigoriev I.V."/>
            <person name="Hibbett D.S."/>
        </authorList>
    </citation>
    <scope>NUCLEOTIDE SEQUENCE</scope>
    <source>
        <strain evidence="5">JLM2183</strain>
    </source>
</reference>
<evidence type="ECO:0000313" key="6">
    <source>
        <dbReference type="Proteomes" id="UP001150266"/>
    </source>
</evidence>
<dbReference type="InterPro" id="IPR012132">
    <property type="entry name" value="GMC_OxRdtase"/>
</dbReference>
<dbReference type="SUPFAM" id="SSF51905">
    <property type="entry name" value="FAD/NAD(P)-binding domain"/>
    <property type="match status" value="1"/>
</dbReference>
<accession>A0A9W9DRC0</accession>
<comment type="similarity">
    <text evidence="2">Belongs to the GMC oxidoreductase family.</text>
</comment>
<dbReference type="InterPro" id="IPR007867">
    <property type="entry name" value="GMC_OxRtase_C"/>
</dbReference>
<dbReference type="InterPro" id="IPR036188">
    <property type="entry name" value="FAD/NAD-bd_sf"/>
</dbReference>
<dbReference type="OrthoDB" id="269227at2759"/>
<dbReference type="PIRSF" id="PIRSF000137">
    <property type="entry name" value="Alcohol_oxidase"/>
    <property type="match status" value="1"/>
</dbReference>
<evidence type="ECO:0000259" key="4">
    <source>
        <dbReference type="PROSITE" id="PS00624"/>
    </source>
</evidence>
<dbReference type="Pfam" id="PF00732">
    <property type="entry name" value="GMC_oxred_N"/>
    <property type="match status" value="2"/>
</dbReference>
<evidence type="ECO:0000256" key="1">
    <source>
        <dbReference type="ARBA" id="ARBA00001974"/>
    </source>
</evidence>
<feature type="binding site" evidence="3">
    <location>
        <begin position="582"/>
        <end position="583"/>
    </location>
    <ligand>
        <name>FAD</name>
        <dbReference type="ChEBI" id="CHEBI:57692"/>
    </ligand>
</feature>
<dbReference type="Proteomes" id="UP001150266">
    <property type="component" value="Unassembled WGS sequence"/>
</dbReference>
<dbReference type="GO" id="GO:0050660">
    <property type="term" value="F:flavin adenine dinucleotide binding"/>
    <property type="evidence" value="ECO:0007669"/>
    <property type="project" value="InterPro"/>
</dbReference>
<gene>
    <name evidence="5" type="ORF">J3R30DRAFT_3851336</name>
</gene>
<dbReference type="AlphaFoldDB" id="A0A9W9DRC0"/>
<evidence type="ECO:0000313" key="5">
    <source>
        <dbReference type="EMBL" id="KAJ4481989.1"/>
    </source>
</evidence>
<name>A0A9W9DRC0_9AGAR</name>
<dbReference type="SUPFAM" id="SSF54373">
    <property type="entry name" value="FAD-linked reductases, C-terminal domain"/>
    <property type="match status" value="1"/>
</dbReference>
<keyword evidence="3" id="KW-0274">FAD</keyword>
<feature type="domain" description="Glucose-methanol-choline oxidoreductase N-terminal" evidence="4">
    <location>
        <begin position="311"/>
        <end position="325"/>
    </location>
</feature>
<dbReference type="GO" id="GO:0016614">
    <property type="term" value="F:oxidoreductase activity, acting on CH-OH group of donors"/>
    <property type="evidence" value="ECO:0007669"/>
    <property type="project" value="InterPro"/>
</dbReference>
<sequence>MWPHKTYDIIFAGGGTTACVVAGRLAQADPSLKILVIEAGPHTRNLNEYVQPAQSIRHIMHPGKSFTHHKAIPTEALCNKSISLLSASCLGGGSSVNLMMYTRAAASDFDDWEKLGNPGWGSKDLIPLARKAETYQVPKGDPAVHGFTGPIKVSCGGYEGNIGRDFLEAARAYDRERQSSVSLADSMDSNDFRTTDVYGFCTKPVLNLLLRTPPVLVWPFQSWYKYIDARTGKRSDTAHHFIYRLLDEGSQNLRILTDRRVVRVLIENNRAVGVEYLASGNVSRGENLQCSINTAQPEIAYASRLVVISSGAFGSPAILERSGIGSLDHLAESQVHRIVDLPGVGENYQDHNLMLIPYLSSKESDCIDAISDSVEEVIKLHLPEWIEKGSGFLATNSVDAGIKLRPTPDDLKELGPPFKQLWNDYFVSAPDKPVMILAISHGNVSTTPSPPKSKIFTMIYYTMYPCARGYTHITSGIDPWAPLKINPRYLEDSADVAVLRWGYKHARELARRMKSFRGEIPNGNPDFGLATMNNPSNTESSTASIISTASSPINPNAPDIVYSTEDDRTIDEHIRQNVSTTWHSLGTCAMKPRSEGGVIDSRLNVYGVGQLKVADLSIAPLNVGANTYNTALIIGEKAFLIIAEDLGIQSRPSASSPI</sequence>
<dbReference type="PANTHER" id="PTHR11552:SF78">
    <property type="entry name" value="GLUCOSE-METHANOL-CHOLINE OXIDOREDUCTASE N-TERMINAL DOMAIN-CONTAINING PROTEIN"/>
    <property type="match status" value="1"/>
</dbReference>
<keyword evidence="3" id="KW-0285">Flavoprotein</keyword>
<proteinExistence type="inferred from homology"/>
<feature type="binding site" evidence="3">
    <location>
        <begin position="16"/>
        <end position="17"/>
    </location>
    <ligand>
        <name>FAD</name>
        <dbReference type="ChEBI" id="CHEBI:57692"/>
    </ligand>
</feature>
<dbReference type="PROSITE" id="PS00624">
    <property type="entry name" value="GMC_OXRED_2"/>
    <property type="match status" value="1"/>
</dbReference>
<comment type="cofactor">
    <cofactor evidence="1 3">
        <name>FAD</name>
        <dbReference type="ChEBI" id="CHEBI:57692"/>
    </cofactor>
</comment>
<dbReference type="Gene3D" id="3.30.560.10">
    <property type="entry name" value="Glucose Oxidase, domain 3"/>
    <property type="match status" value="2"/>
</dbReference>
<dbReference type="Gene3D" id="3.50.50.60">
    <property type="entry name" value="FAD/NAD(P)-binding domain"/>
    <property type="match status" value="2"/>
</dbReference>
<dbReference type="Pfam" id="PF05199">
    <property type="entry name" value="GMC_oxred_C"/>
    <property type="match status" value="1"/>
</dbReference>
<evidence type="ECO:0000256" key="2">
    <source>
        <dbReference type="ARBA" id="ARBA00010790"/>
    </source>
</evidence>